<feature type="region of interest" description="Disordered" evidence="1">
    <location>
        <begin position="37"/>
        <end position="586"/>
    </location>
</feature>
<feature type="compositionally biased region" description="Polar residues" evidence="1">
    <location>
        <begin position="251"/>
        <end position="264"/>
    </location>
</feature>
<feature type="compositionally biased region" description="Low complexity" evidence="1">
    <location>
        <begin position="935"/>
        <end position="962"/>
    </location>
</feature>
<protein>
    <submittedName>
        <fullName evidence="3">Aste57867_15781 protein</fullName>
    </submittedName>
</protein>
<accession>A0A485L4W4</accession>
<feature type="compositionally biased region" description="Basic and acidic residues" evidence="1">
    <location>
        <begin position="922"/>
        <end position="933"/>
    </location>
</feature>
<feature type="compositionally biased region" description="Basic and acidic residues" evidence="1">
    <location>
        <begin position="515"/>
        <end position="524"/>
    </location>
</feature>
<dbReference type="Proteomes" id="UP000332933">
    <property type="component" value="Unassembled WGS sequence"/>
</dbReference>
<feature type="compositionally biased region" description="Basic and acidic residues" evidence="1">
    <location>
        <begin position="414"/>
        <end position="424"/>
    </location>
</feature>
<dbReference type="OrthoDB" id="163234at2759"/>
<evidence type="ECO:0000313" key="3">
    <source>
        <dbReference type="EMBL" id="VFT92569.1"/>
    </source>
</evidence>
<name>A0A485L4W4_9STRA</name>
<sequence>MKRKIVRFVGLSPARLRHPPLNEILLFGATTSTTMRTFGPPPHVDVPPDDEDEGDMRGAKHSMFVSPTSTEDVPLALARRPPPPPLSDDDDDVSVERGDATEPPHKKHKGHKTSADVDWTSATSTVTSSATKATGDARRPRLTIDSLFGTPVSIKQEPGVVTHASGGGPTSMSPLPHLDNSPRQATSSSTRRSSLVARFLQSATEEDDGGASPPQSPSPTHEEEQTMTKASDAPQPRQTAAVHLHPEPPLDQTTAAATGPLQTSAKDDDGRAINQRTASPTTLSVQAASPAATSCPALTRTLPASTAAVSPPTSLMLAAATTTDKRPPTDTSRPPDAGIDTSVSKSLPKAGAASAAPQLNSDGEVTPPSFDEESGTVEPPAGDVVPLALSSTPIMLTNEVACDDRPSRQTLSSMRDDTQPRDEIAVPAESMQQPEMDSIDAVAPTWTQSTAASEPLASDCPEELPATATETLDAKGKPVAPSLTADIDAFEQNEKDESDTSHHPPSRSMVTLDTNRVDDDRASEAPRPLLENMSVDGASPLALLADPHDEPLSQPPSPTNNERARKRPCRVPSPCHTTDPRMPPLADRVKIEPVFEPLPAFTHETLMEHQATLGKGPGRRPKRVKPPPPEVVDLLLAENEVEDVIDETNKDEVLATVGSVAAEAPHPMPPLLPVAMPPPAVFPPLFPRDGNESEAYVSDHALSDAPDVDHATSSSPFYVPESEPISFLPMYDDDAVPPPTTGEVDGDASLLPPPPLQLETHETTTSESLGGPAPRKEAPYASTMFPRKEALIEAAFDSEYGGDDDDNESGVAMMDNHASSVEEASDEDEDEGAPPPPPPPSMPPSRLMEVVDLSLTPPPDSPLRLQAKQLPPHIYYNGTNDGLLDGLSSSSSSSSSGNTSDASPPPSDASSSSSESSSESEASDKDDAVDRRRAAATLRRPQEEPAASIPSSSSPRPELPLANTYAGNDSDSDVEIVGVVPAPAAVLDAAYNPILRGTYQVAHHEATWSGRWGFTHLTPQTQTTFSYKCVNGGGKWALGAPQTGLYNGFFYVQNRPGAKLQRILEKRVHLEFTELAPNMYLVEGRGKNKFGAFALRGYLEWGTPLMLEKIYDVR</sequence>
<keyword evidence="4" id="KW-1185">Reference proteome</keyword>
<feature type="compositionally biased region" description="Polar residues" evidence="1">
    <location>
        <begin position="274"/>
        <end position="287"/>
    </location>
</feature>
<reference evidence="2" key="2">
    <citation type="submission" date="2019-06" db="EMBL/GenBank/DDBJ databases">
        <title>Genomics analysis of Aphanomyces spp. identifies a new class of oomycete effector associated with host adaptation.</title>
        <authorList>
            <person name="Gaulin E."/>
        </authorList>
    </citation>
    <scope>NUCLEOTIDE SEQUENCE</scope>
    <source>
        <strain evidence="2">CBS 578.67</strain>
    </source>
</reference>
<feature type="region of interest" description="Disordered" evidence="1">
    <location>
        <begin position="704"/>
        <end position="968"/>
    </location>
</feature>
<feature type="compositionally biased region" description="Basic and acidic residues" evidence="1">
    <location>
        <begin position="492"/>
        <end position="502"/>
    </location>
</feature>
<feature type="compositionally biased region" description="Polar residues" evidence="1">
    <location>
        <begin position="302"/>
        <end position="313"/>
    </location>
</feature>
<gene>
    <name evidence="3" type="primary">Aste57867_15781</name>
    <name evidence="2" type="ORF">As57867_015725</name>
    <name evidence="3" type="ORF">ASTE57867_15781</name>
</gene>
<feature type="compositionally biased region" description="Low complexity" evidence="1">
    <location>
        <begin position="120"/>
        <end position="134"/>
    </location>
</feature>
<evidence type="ECO:0000256" key="1">
    <source>
        <dbReference type="SAM" id="MobiDB-lite"/>
    </source>
</evidence>
<feature type="compositionally biased region" description="Low complexity" evidence="1">
    <location>
        <begin position="877"/>
        <end position="920"/>
    </location>
</feature>
<reference evidence="3 4" key="1">
    <citation type="submission" date="2019-03" db="EMBL/GenBank/DDBJ databases">
        <authorList>
            <person name="Gaulin E."/>
            <person name="Dumas B."/>
        </authorList>
    </citation>
    <scope>NUCLEOTIDE SEQUENCE [LARGE SCALE GENOMIC DNA]</scope>
    <source>
        <strain evidence="3">CBS 568.67</strain>
    </source>
</reference>
<dbReference type="EMBL" id="VJMH01005755">
    <property type="protein sequence ID" value="KAF0693187.1"/>
    <property type="molecule type" value="Genomic_DNA"/>
</dbReference>
<proteinExistence type="predicted"/>
<evidence type="ECO:0000313" key="2">
    <source>
        <dbReference type="EMBL" id="KAF0693187.1"/>
    </source>
</evidence>
<feature type="compositionally biased region" description="Acidic residues" evidence="1">
    <location>
        <begin position="823"/>
        <end position="832"/>
    </location>
</feature>
<feature type="compositionally biased region" description="Pro residues" evidence="1">
    <location>
        <begin position="833"/>
        <end position="843"/>
    </location>
</feature>
<dbReference type="EMBL" id="CAADRA010005776">
    <property type="protein sequence ID" value="VFT92569.1"/>
    <property type="molecule type" value="Genomic_DNA"/>
</dbReference>
<feature type="compositionally biased region" description="Basic and acidic residues" evidence="1">
    <location>
        <begin position="94"/>
        <end position="104"/>
    </location>
</feature>
<organism evidence="3 4">
    <name type="scientific">Aphanomyces stellatus</name>
    <dbReference type="NCBI Taxonomy" id="120398"/>
    <lineage>
        <taxon>Eukaryota</taxon>
        <taxon>Sar</taxon>
        <taxon>Stramenopiles</taxon>
        <taxon>Oomycota</taxon>
        <taxon>Saprolegniomycetes</taxon>
        <taxon>Saprolegniales</taxon>
        <taxon>Verrucalvaceae</taxon>
        <taxon>Aphanomyces</taxon>
    </lineage>
</organism>
<dbReference type="AlphaFoldDB" id="A0A485L4W4"/>
<evidence type="ECO:0000313" key="4">
    <source>
        <dbReference type="Proteomes" id="UP000332933"/>
    </source>
</evidence>